<accession>A0AAV7NS35</accession>
<reference evidence="1" key="1">
    <citation type="journal article" date="2022" name="bioRxiv">
        <title>Sequencing and chromosome-scale assembly of the giantPleurodeles waltlgenome.</title>
        <authorList>
            <person name="Brown T."/>
            <person name="Elewa A."/>
            <person name="Iarovenko S."/>
            <person name="Subramanian E."/>
            <person name="Araus A.J."/>
            <person name="Petzold A."/>
            <person name="Susuki M."/>
            <person name="Suzuki K.-i.T."/>
            <person name="Hayashi T."/>
            <person name="Toyoda A."/>
            <person name="Oliveira C."/>
            <person name="Osipova E."/>
            <person name="Leigh N.D."/>
            <person name="Simon A."/>
            <person name="Yun M.H."/>
        </authorList>
    </citation>
    <scope>NUCLEOTIDE SEQUENCE</scope>
    <source>
        <strain evidence="1">20211129_DDA</strain>
        <tissue evidence="1">Liver</tissue>
    </source>
</reference>
<sequence>MLPETKTDSLVRLWALQSIGIFGDEFQQVKVRISSRTIHAYTALRLALHMLGPPMIAQGVLRFSVIRSV</sequence>
<comment type="caution">
    <text evidence="1">The sequence shown here is derived from an EMBL/GenBank/DDBJ whole genome shotgun (WGS) entry which is preliminary data.</text>
</comment>
<protein>
    <submittedName>
        <fullName evidence="1">Uncharacterized protein</fullName>
    </submittedName>
</protein>
<name>A0AAV7NS35_PLEWA</name>
<dbReference type="EMBL" id="JANPWB010000012">
    <property type="protein sequence ID" value="KAJ1117439.1"/>
    <property type="molecule type" value="Genomic_DNA"/>
</dbReference>
<evidence type="ECO:0000313" key="1">
    <source>
        <dbReference type="EMBL" id="KAJ1117439.1"/>
    </source>
</evidence>
<organism evidence="1 2">
    <name type="scientific">Pleurodeles waltl</name>
    <name type="common">Iberian ribbed newt</name>
    <dbReference type="NCBI Taxonomy" id="8319"/>
    <lineage>
        <taxon>Eukaryota</taxon>
        <taxon>Metazoa</taxon>
        <taxon>Chordata</taxon>
        <taxon>Craniata</taxon>
        <taxon>Vertebrata</taxon>
        <taxon>Euteleostomi</taxon>
        <taxon>Amphibia</taxon>
        <taxon>Batrachia</taxon>
        <taxon>Caudata</taxon>
        <taxon>Salamandroidea</taxon>
        <taxon>Salamandridae</taxon>
        <taxon>Pleurodelinae</taxon>
        <taxon>Pleurodeles</taxon>
    </lineage>
</organism>
<dbReference type="AlphaFoldDB" id="A0AAV7NS35"/>
<gene>
    <name evidence="1" type="ORF">NDU88_005639</name>
</gene>
<proteinExistence type="predicted"/>
<evidence type="ECO:0000313" key="2">
    <source>
        <dbReference type="Proteomes" id="UP001066276"/>
    </source>
</evidence>
<dbReference type="Proteomes" id="UP001066276">
    <property type="component" value="Chromosome 8"/>
</dbReference>
<keyword evidence="2" id="KW-1185">Reference proteome</keyword>